<dbReference type="Proteomes" id="UP000035067">
    <property type="component" value="Unassembled WGS sequence"/>
</dbReference>
<comment type="similarity">
    <text evidence="2">In the N-terminal section; belongs to the transposase 2 family.</text>
</comment>
<dbReference type="InterPro" id="IPR051399">
    <property type="entry name" value="RNA-guided_DNA_endo/Transpos"/>
</dbReference>
<dbReference type="Pfam" id="PF07282">
    <property type="entry name" value="Cas12f1-like_TNB"/>
    <property type="match status" value="1"/>
</dbReference>
<gene>
    <name evidence="12" type="ORF">TE42_09940</name>
</gene>
<protein>
    <recommendedName>
        <fullName evidence="14">Transposase</fullName>
    </recommendedName>
</protein>
<dbReference type="InterPro" id="IPR010095">
    <property type="entry name" value="Cas12f1-like_TNB"/>
</dbReference>
<evidence type="ECO:0000256" key="2">
    <source>
        <dbReference type="ARBA" id="ARBA00011044"/>
    </source>
</evidence>
<dbReference type="InterPro" id="IPR001959">
    <property type="entry name" value="Transposase"/>
</dbReference>
<dbReference type="EMBL" id="JXQG01000087">
    <property type="protein sequence ID" value="KKZ10510.1"/>
    <property type="molecule type" value="Genomic_DNA"/>
</dbReference>
<evidence type="ECO:0008006" key="14">
    <source>
        <dbReference type="Google" id="ProtNLM"/>
    </source>
</evidence>
<keyword evidence="4" id="KW-0479">Metal-binding</keyword>
<dbReference type="InterPro" id="IPR021027">
    <property type="entry name" value="Transposase_put_HTH"/>
</dbReference>
<dbReference type="GO" id="GO:0046872">
    <property type="term" value="F:metal ion binding"/>
    <property type="evidence" value="ECO:0007669"/>
    <property type="project" value="UniProtKB-KW"/>
</dbReference>
<evidence type="ECO:0000256" key="1">
    <source>
        <dbReference type="ARBA" id="ARBA00008761"/>
    </source>
</evidence>
<organism evidence="12 13">
    <name type="scientific">Candidatus Synechococcus spongiarum SP3</name>
    <dbReference type="NCBI Taxonomy" id="1604020"/>
    <lineage>
        <taxon>Bacteria</taxon>
        <taxon>Bacillati</taxon>
        <taxon>Cyanobacteriota</taxon>
        <taxon>Cyanophyceae</taxon>
        <taxon>Synechococcales</taxon>
        <taxon>Synechococcaceae</taxon>
        <taxon>Synechococcus</taxon>
    </lineage>
</organism>
<evidence type="ECO:0000313" key="13">
    <source>
        <dbReference type="Proteomes" id="UP000035067"/>
    </source>
</evidence>
<feature type="domain" description="Transposase putative helix-turn-helix" evidence="11">
    <location>
        <begin position="1"/>
        <end position="45"/>
    </location>
</feature>
<name>A0A0G2HJ36_9SYNE</name>
<dbReference type="PANTHER" id="PTHR30405">
    <property type="entry name" value="TRANSPOSASE"/>
    <property type="match status" value="1"/>
</dbReference>
<evidence type="ECO:0000259" key="11">
    <source>
        <dbReference type="Pfam" id="PF12323"/>
    </source>
</evidence>
<dbReference type="NCBIfam" id="NF040570">
    <property type="entry name" value="guided_TnpB"/>
    <property type="match status" value="1"/>
</dbReference>
<keyword evidence="7" id="KW-0233">DNA recombination</keyword>
<comment type="caution">
    <text evidence="12">The sequence shown here is derived from an EMBL/GenBank/DDBJ whole genome shotgun (WGS) entry which is preliminary data.</text>
</comment>
<feature type="domain" description="Probable transposase IS891/IS1136/IS1341" evidence="9">
    <location>
        <begin position="163"/>
        <end position="277"/>
    </location>
</feature>
<evidence type="ECO:0000313" key="12">
    <source>
        <dbReference type="EMBL" id="KKZ10510.1"/>
    </source>
</evidence>
<evidence type="ECO:0000256" key="6">
    <source>
        <dbReference type="ARBA" id="ARBA00023125"/>
    </source>
</evidence>
<keyword evidence="5" id="KW-0862">Zinc</keyword>
<dbReference type="Pfam" id="PF12323">
    <property type="entry name" value="HTH_OrfB_IS605"/>
    <property type="match status" value="1"/>
</dbReference>
<evidence type="ECO:0000256" key="4">
    <source>
        <dbReference type="ARBA" id="ARBA00022723"/>
    </source>
</evidence>
<dbReference type="PANTHER" id="PTHR30405:SF25">
    <property type="entry name" value="RNA-GUIDED DNA ENDONUCLEASE INSQ-RELATED"/>
    <property type="match status" value="1"/>
</dbReference>
<dbReference type="PATRIC" id="fig|1604020.3.peg.2358"/>
<evidence type="ECO:0000256" key="8">
    <source>
        <dbReference type="SAM" id="MobiDB-lite"/>
    </source>
</evidence>
<proteinExistence type="inferred from homology"/>
<evidence type="ECO:0000256" key="3">
    <source>
        <dbReference type="ARBA" id="ARBA00022578"/>
    </source>
</evidence>
<dbReference type="GO" id="GO:0032196">
    <property type="term" value="P:transposition"/>
    <property type="evidence" value="ECO:0007669"/>
    <property type="project" value="UniProtKB-KW"/>
</dbReference>
<feature type="region of interest" description="Disordered" evidence="8">
    <location>
        <begin position="375"/>
        <end position="396"/>
    </location>
</feature>
<dbReference type="Pfam" id="PF01385">
    <property type="entry name" value="OrfB_IS605"/>
    <property type="match status" value="1"/>
</dbReference>
<keyword evidence="6" id="KW-0238">DNA-binding</keyword>
<dbReference type="NCBIfam" id="TIGR01766">
    <property type="entry name" value="IS200/IS605 family accessory protein TnpB-like domain"/>
    <property type="match status" value="1"/>
</dbReference>
<keyword evidence="3" id="KW-0815">Transposition</keyword>
<comment type="similarity">
    <text evidence="1">In the C-terminal section; belongs to the transposase 35 family.</text>
</comment>
<feature type="domain" description="Cas12f1-like TNB" evidence="10">
    <location>
        <begin position="289"/>
        <end position="356"/>
    </location>
</feature>
<sequence>MQLRHRYRCEPTPGQKIALSQAFGCARVVWNDALELSHRFYQKGEQYPGYVALSKHCITQAKRTPEREWLGEVSASMLQQSAGDLDKAFRSWWKSKGNLRAPRFKRRSHAQSVRICGKEFGPTDHGVRFPKLGELKLCWSRDLPSPPSSVTIIKDCRGQYYASFVVEVEERPLPANGKAVGIDLGLAALVVISDGDKIAPPEFFRSALKRLWRLQRNLKGKVQGSNRLAKARGRVARLHGKVADRRIDVLHKLSTRLIRENQAVVLEDLNVSGILKNRKLSRAIADAGWRMLRTLLEYRAKRYGRELQIISRWEPTSQTCSACGHRDGKKSLGVRTWTCSACSAVHDRDVNAAQNILAASPAARLNGCGAESKTGLPASGSEASTRLDQGGQLCLA</sequence>
<dbReference type="GO" id="GO:0003677">
    <property type="term" value="F:DNA binding"/>
    <property type="evidence" value="ECO:0007669"/>
    <property type="project" value="UniProtKB-KW"/>
</dbReference>
<accession>A0A0G2HJ36</accession>
<reference evidence="12 13" key="1">
    <citation type="submission" date="2015-01" db="EMBL/GenBank/DDBJ databases">
        <title>Lifestyle Evolution in Cyanobacterial Symbionts of Sponges.</title>
        <authorList>
            <person name="Burgsdorf I."/>
            <person name="Slaby B.M."/>
            <person name="Handley K.M."/>
            <person name="Haber M."/>
            <person name="Blom J."/>
            <person name="Marshall C.W."/>
            <person name="Gilbert J.A."/>
            <person name="Hentschel U."/>
            <person name="Steindler L."/>
        </authorList>
    </citation>
    <scope>NUCLEOTIDE SEQUENCE [LARGE SCALE GENOMIC DNA]</scope>
    <source>
        <strain evidence="12">SP3</strain>
    </source>
</reference>
<evidence type="ECO:0000256" key="5">
    <source>
        <dbReference type="ARBA" id="ARBA00022833"/>
    </source>
</evidence>
<evidence type="ECO:0000259" key="10">
    <source>
        <dbReference type="Pfam" id="PF07282"/>
    </source>
</evidence>
<dbReference type="AlphaFoldDB" id="A0A0G2HJ36"/>
<evidence type="ECO:0000259" key="9">
    <source>
        <dbReference type="Pfam" id="PF01385"/>
    </source>
</evidence>
<dbReference type="GO" id="GO:0006310">
    <property type="term" value="P:DNA recombination"/>
    <property type="evidence" value="ECO:0007669"/>
    <property type="project" value="UniProtKB-KW"/>
</dbReference>
<evidence type="ECO:0000256" key="7">
    <source>
        <dbReference type="ARBA" id="ARBA00023172"/>
    </source>
</evidence>